<keyword evidence="2" id="KW-1185">Reference proteome</keyword>
<sequence length="311" mass="34074">MELFLQVPARTHPAPGFRSAACRPALGCRISGAFRGLAGGVLGAAGAAAVRTGRGLRQRGFQRAGAALADLQRIDEFQQKLAYDGFATALLPPEVVEKLRGLAVEAFAEEAAGFQRAKPSAQGFPPRMEWHWASEGTDGKTVFKEAADVLSQYLPNFNLVAAKFIVATGECRPEDARFHQDFESPNVPLLATATALLPIWPLAFPEKEGNLEYYTWDDLMASKKVDATQVEEILAFSRVHRYVPGEAAVFDGKLFHRTQPFSEFAFASEKESEPLSKMRVLVSYYFAQLPPDNVWEGDVRKTLASQGAPIP</sequence>
<comment type="caution">
    <text evidence="1">The sequence shown here is derived from an EMBL/GenBank/DDBJ whole genome shotgun (WGS) entry which is preliminary data.</text>
</comment>
<evidence type="ECO:0000313" key="2">
    <source>
        <dbReference type="Proteomes" id="UP001178507"/>
    </source>
</evidence>
<dbReference type="EMBL" id="CAUJNA010000640">
    <property type="protein sequence ID" value="CAJ1379546.1"/>
    <property type="molecule type" value="Genomic_DNA"/>
</dbReference>
<proteinExistence type="predicted"/>
<evidence type="ECO:0000313" key="1">
    <source>
        <dbReference type="EMBL" id="CAJ1379546.1"/>
    </source>
</evidence>
<reference evidence="1" key="1">
    <citation type="submission" date="2023-08" db="EMBL/GenBank/DDBJ databases">
        <authorList>
            <person name="Chen Y."/>
            <person name="Shah S."/>
            <person name="Dougan E. K."/>
            <person name="Thang M."/>
            <person name="Chan C."/>
        </authorList>
    </citation>
    <scope>NUCLEOTIDE SEQUENCE</scope>
</reference>
<dbReference type="Proteomes" id="UP001178507">
    <property type="component" value="Unassembled WGS sequence"/>
</dbReference>
<accession>A0AA36MTL6</accession>
<dbReference type="AlphaFoldDB" id="A0AA36MTL6"/>
<protein>
    <submittedName>
        <fullName evidence="1">Uncharacterized protein</fullName>
    </submittedName>
</protein>
<organism evidence="1 2">
    <name type="scientific">Effrenium voratum</name>
    <dbReference type="NCBI Taxonomy" id="2562239"/>
    <lineage>
        <taxon>Eukaryota</taxon>
        <taxon>Sar</taxon>
        <taxon>Alveolata</taxon>
        <taxon>Dinophyceae</taxon>
        <taxon>Suessiales</taxon>
        <taxon>Symbiodiniaceae</taxon>
        <taxon>Effrenium</taxon>
    </lineage>
</organism>
<gene>
    <name evidence="1" type="ORF">EVOR1521_LOCUS7759</name>
</gene>
<name>A0AA36MTL6_9DINO</name>